<dbReference type="SUPFAM" id="SSF140924">
    <property type="entry name" value="Duffy binding domain-like"/>
    <property type="match status" value="1"/>
</dbReference>
<feature type="region of interest" description="Disordered" evidence="1">
    <location>
        <begin position="277"/>
        <end position="447"/>
    </location>
</feature>
<dbReference type="AlphaFoldDB" id="A0A024VJ96"/>
<feature type="compositionally biased region" description="Basic and acidic residues" evidence="1">
    <location>
        <begin position="301"/>
        <end position="310"/>
    </location>
</feature>
<protein>
    <submittedName>
        <fullName evidence="4">Uncharacterized protein</fullName>
    </submittedName>
</protein>
<feature type="compositionally biased region" description="Basic and acidic residues" evidence="1">
    <location>
        <begin position="363"/>
        <end position="383"/>
    </location>
</feature>
<evidence type="ECO:0000313" key="4">
    <source>
        <dbReference type="EMBL" id="ETW27951.1"/>
    </source>
</evidence>
<sequence>MKKTNHGKTWEEKSVDDQCDRQKLYKPRDETGGTPIEILKSGKGHKDIETKLNAFCKKEDDESLYAAWKCYKHNEVQKVGQDDDDEENVEKVKAAGGLCILENKNKKEKEKETEPEPDEIQKTFHDFFFYWVAHMLKDSIHWRTKKIKGCLEKKNDNTCKKNKCNDKCKCYESWVKKKKTEWNAIKEQFRKQEGIVLEQGLMTLTHDGVLEWNLKLQFLNENTEEKSENSLDSEEIQHLKEIKNMLEKENEKNQEPAGATGKRTLMDKLIEHEEKEAGQCVEKNPDNECPKPQDGAGGRALKPEEDHVHDDDQDDDNSEEEEEEEEEDAEGGGGQDELPPEEEDTAEEAEDKDDLQEVAEVQEEVKETPKEEETAKETTHEELPAPPPGPTAGGSDETNTEQNPKAIEEQPQIDKTPEVNPPEPKPRVVPKPQPRNVLDHPAVIPAL</sequence>
<dbReference type="Pfam" id="PF21807">
    <property type="entry name" value="PfEMP1_CIDRalpha1_dom"/>
    <property type="match status" value="1"/>
</dbReference>
<evidence type="ECO:0000313" key="5">
    <source>
        <dbReference type="Proteomes" id="UP000030656"/>
    </source>
</evidence>
<organism evidence="4 5">
    <name type="scientific">Plasmodium falciparum FCH/4</name>
    <dbReference type="NCBI Taxonomy" id="1036724"/>
    <lineage>
        <taxon>Eukaryota</taxon>
        <taxon>Sar</taxon>
        <taxon>Alveolata</taxon>
        <taxon>Apicomplexa</taxon>
        <taxon>Aconoidasida</taxon>
        <taxon>Haemosporida</taxon>
        <taxon>Plasmodiidae</taxon>
        <taxon>Plasmodium</taxon>
        <taxon>Plasmodium (Laverania)</taxon>
    </lineage>
</organism>
<dbReference type="FunFam" id="1.20.58.830:FF:000004">
    <property type="entry name" value="Erythrocyte membrane protein 1, PfEMP1"/>
    <property type="match status" value="1"/>
</dbReference>
<dbReference type="Pfam" id="PF03011">
    <property type="entry name" value="PFEMP"/>
    <property type="match status" value="1"/>
</dbReference>
<reference evidence="4 5" key="2">
    <citation type="submission" date="2013-02" db="EMBL/GenBank/DDBJ databases">
        <title>The Genome Sequence of Plasmodium falciparum FCH/4.</title>
        <authorList>
            <consortium name="The Broad Institute Genome Sequencing Platform"/>
            <consortium name="The Broad Institute Genome Sequencing Center for Infectious Disease"/>
            <person name="Neafsey D."/>
            <person name="Cheeseman I."/>
            <person name="Volkman S."/>
            <person name="Adams J."/>
            <person name="Walker B."/>
            <person name="Young S.K."/>
            <person name="Zeng Q."/>
            <person name="Gargeya S."/>
            <person name="Fitzgerald M."/>
            <person name="Haas B."/>
            <person name="Abouelleil A."/>
            <person name="Alvarado L."/>
            <person name="Arachchi H.M."/>
            <person name="Berlin A.M."/>
            <person name="Chapman S.B."/>
            <person name="Dewar J."/>
            <person name="Goldberg J."/>
            <person name="Griggs A."/>
            <person name="Gujja S."/>
            <person name="Hansen M."/>
            <person name="Howarth C."/>
            <person name="Imamovic A."/>
            <person name="Larimer J."/>
            <person name="McCowan C."/>
            <person name="Murphy C."/>
            <person name="Neiman D."/>
            <person name="Pearson M."/>
            <person name="Priest M."/>
            <person name="Roberts A."/>
            <person name="Saif S."/>
            <person name="Shea T."/>
            <person name="Sisk P."/>
            <person name="Sykes S."/>
            <person name="Wortman J."/>
            <person name="Nusbaum C."/>
            <person name="Birren B."/>
        </authorList>
    </citation>
    <scope>NUCLEOTIDE SEQUENCE [LARGE SCALE GENOMIC DNA]</scope>
    <source>
        <strain evidence="4 5">FCH/4</strain>
    </source>
</reference>
<proteinExistence type="predicted"/>
<feature type="domain" description="PfEMP1 CIDRalpha1" evidence="3">
    <location>
        <begin position="34"/>
        <end position="75"/>
    </location>
</feature>
<dbReference type="InterPro" id="IPR004258">
    <property type="entry name" value="DBL"/>
</dbReference>
<feature type="compositionally biased region" description="Basic and acidic residues" evidence="1">
    <location>
        <begin position="8"/>
        <end position="31"/>
    </location>
</feature>
<name>A0A024VJ96_PLAFA</name>
<reference evidence="4 5" key="1">
    <citation type="submission" date="2013-02" db="EMBL/GenBank/DDBJ databases">
        <title>The Genome Annotation of Plasmodium falciparum FCH/4.</title>
        <authorList>
            <consortium name="The Broad Institute Genome Sequencing Platform"/>
            <consortium name="The Broad Institute Genome Sequencing Center for Infectious Disease"/>
            <person name="Neafsey D."/>
            <person name="Hoffman S."/>
            <person name="Volkman S."/>
            <person name="Rosenthal P."/>
            <person name="Walker B."/>
            <person name="Young S.K."/>
            <person name="Zeng Q."/>
            <person name="Gargeya S."/>
            <person name="Fitzgerald M."/>
            <person name="Haas B."/>
            <person name="Abouelleil A."/>
            <person name="Allen A.W."/>
            <person name="Alvarado L."/>
            <person name="Arachchi H.M."/>
            <person name="Berlin A.M."/>
            <person name="Chapman S.B."/>
            <person name="Gainer-Dewar J."/>
            <person name="Goldberg J."/>
            <person name="Griggs A."/>
            <person name="Gujja S."/>
            <person name="Hansen M."/>
            <person name="Howarth C."/>
            <person name="Imamovic A."/>
            <person name="Ireland A."/>
            <person name="Larimer J."/>
            <person name="McCowan C."/>
            <person name="Murphy C."/>
            <person name="Pearson M."/>
            <person name="Poon T.W."/>
            <person name="Priest M."/>
            <person name="Roberts A."/>
            <person name="Saif S."/>
            <person name="Shea T."/>
            <person name="Sisk P."/>
            <person name="Sykes S."/>
            <person name="Wortman J."/>
            <person name="Nusbaum C."/>
            <person name="Birren B."/>
        </authorList>
    </citation>
    <scope>NUCLEOTIDE SEQUENCE [LARGE SCALE GENOMIC DNA]</scope>
    <source>
        <strain evidence="4 5">FCH/4</strain>
    </source>
</reference>
<feature type="domain" description="Duffy-binding-like" evidence="2">
    <location>
        <begin position="127"/>
        <end position="287"/>
    </location>
</feature>
<feature type="compositionally biased region" description="Pro residues" evidence="1">
    <location>
        <begin position="419"/>
        <end position="433"/>
    </location>
</feature>
<dbReference type="Proteomes" id="UP000030656">
    <property type="component" value="Unassembled WGS sequence"/>
</dbReference>
<feature type="non-terminal residue" evidence="4">
    <location>
        <position position="447"/>
    </location>
</feature>
<dbReference type="Gene3D" id="1.20.58.830">
    <property type="match status" value="1"/>
</dbReference>
<accession>A0A024VJ96</accession>
<feature type="compositionally biased region" description="Basic and acidic residues" evidence="1">
    <location>
        <begin position="277"/>
        <end position="291"/>
    </location>
</feature>
<gene>
    <name evidence="4" type="ORF">PFFCH_04626</name>
</gene>
<evidence type="ECO:0000259" key="2">
    <source>
        <dbReference type="Pfam" id="PF03011"/>
    </source>
</evidence>
<evidence type="ECO:0000256" key="1">
    <source>
        <dbReference type="SAM" id="MobiDB-lite"/>
    </source>
</evidence>
<dbReference type="InterPro" id="IPR049158">
    <property type="entry name" value="PfEMP1_CIDRalpha1_dom"/>
</dbReference>
<feature type="compositionally biased region" description="Acidic residues" evidence="1">
    <location>
        <begin position="338"/>
        <end position="362"/>
    </location>
</feature>
<dbReference type="EMBL" id="KI928032">
    <property type="protein sequence ID" value="ETW27951.1"/>
    <property type="molecule type" value="Genomic_DNA"/>
</dbReference>
<feature type="region of interest" description="Disordered" evidence="1">
    <location>
        <begin position="1"/>
        <end position="40"/>
    </location>
</feature>
<evidence type="ECO:0000259" key="3">
    <source>
        <dbReference type="Pfam" id="PF21807"/>
    </source>
</evidence>
<feature type="compositionally biased region" description="Acidic residues" evidence="1">
    <location>
        <begin position="311"/>
        <end position="330"/>
    </location>
</feature>